<evidence type="ECO:0000259" key="3">
    <source>
        <dbReference type="PROSITE" id="PS51352"/>
    </source>
</evidence>
<dbReference type="InterPro" id="IPR013766">
    <property type="entry name" value="Thioredoxin_domain"/>
</dbReference>
<evidence type="ECO:0000256" key="2">
    <source>
        <dbReference type="SAM" id="SignalP"/>
    </source>
</evidence>
<organism evidence="4 5">
    <name type="scientific">Poseidonocella pacifica</name>
    <dbReference type="NCBI Taxonomy" id="871651"/>
    <lineage>
        <taxon>Bacteria</taxon>
        <taxon>Pseudomonadati</taxon>
        <taxon>Pseudomonadota</taxon>
        <taxon>Alphaproteobacteria</taxon>
        <taxon>Rhodobacterales</taxon>
        <taxon>Roseobacteraceae</taxon>
        <taxon>Poseidonocella</taxon>
    </lineage>
</organism>
<dbReference type="Proteomes" id="UP000198796">
    <property type="component" value="Unassembled WGS sequence"/>
</dbReference>
<dbReference type="Gene3D" id="3.40.30.10">
    <property type="entry name" value="Glutaredoxin"/>
    <property type="match status" value="1"/>
</dbReference>
<name>A0A1I0WNZ7_9RHOB</name>
<keyword evidence="4" id="KW-0413">Isomerase</keyword>
<dbReference type="InterPro" id="IPR036249">
    <property type="entry name" value="Thioredoxin-like_sf"/>
</dbReference>
<dbReference type="PROSITE" id="PS51352">
    <property type="entry name" value="THIOREDOXIN_2"/>
    <property type="match status" value="1"/>
</dbReference>
<dbReference type="OrthoDB" id="9799347at2"/>
<feature type="signal peptide" evidence="2">
    <location>
        <begin position="1"/>
        <end position="22"/>
    </location>
</feature>
<dbReference type="Pfam" id="PF00578">
    <property type="entry name" value="AhpC-TSA"/>
    <property type="match status" value="1"/>
</dbReference>
<dbReference type="GO" id="GO:0016853">
    <property type="term" value="F:isomerase activity"/>
    <property type="evidence" value="ECO:0007669"/>
    <property type="project" value="UniProtKB-KW"/>
</dbReference>
<sequence length="185" mass="19850">MGKLFAAAVYTALLVGANATHADIASLREGDMKKLVVHTEPRGAATEVTFETASGGTATLSDYAGKYVLLNFWATWCAPCREEMPMLSELQSSFGGEDFEVVTVATGRNMPAAIDRFFAEIDVDNLPRHRDPKQALARRMAVLGLPITVLLNPEGLEIARLQGDADWSSESAKAIIAALLAQPEG</sequence>
<dbReference type="CDD" id="cd02966">
    <property type="entry name" value="TlpA_like_family"/>
    <property type="match status" value="1"/>
</dbReference>
<dbReference type="GO" id="GO:0015036">
    <property type="term" value="F:disulfide oxidoreductase activity"/>
    <property type="evidence" value="ECO:0007669"/>
    <property type="project" value="UniProtKB-ARBA"/>
</dbReference>
<dbReference type="InterPro" id="IPR017937">
    <property type="entry name" value="Thioredoxin_CS"/>
</dbReference>
<dbReference type="RefSeq" id="WP_092062861.1">
    <property type="nucleotide sequence ID" value="NZ_FOJU01000002.1"/>
</dbReference>
<dbReference type="InterPro" id="IPR050553">
    <property type="entry name" value="Thioredoxin_ResA/DsbE_sf"/>
</dbReference>
<dbReference type="PANTHER" id="PTHR42852:SF18">
    <property type="entry name" value="CHROMOSOME UNDETERMINED SCAFFOLD_47, WHOLE GENOME SHOTGUN SEQUENCE"/>
    <property type="match status" value="1"/>
</dbReference>
<dbReference type="InterPro" id="IPR000866">
    <property type="entry name" value="AhpC/TSA"/>
</dbReference>
<dbReference type="AlphaFoldDB" id="A0A1I0WNZ7"/>
<dbReference type="EMBL" id="FOJU01000002">
    <property type="protein sequence ID" value="SFA90479.1"/>
    <property type="molecule type" value="Genomic_DNA"/>
</dbReference>
<proteinExistence type="predicted"/>
<reference evidence="4 5" key="1">
    <citation type="submission" date="2016-10" db="EMBL/GenBank/DDBJ databases">
        <authorList>
            <person name="de Groot N.N."/>
        </authorList>
    </citation>
    <scope>NUCLEOTIDE SEQUENCE [LARGE SCALE GENOMIC DNA]</scope>
    <source>
        <strain evidence="4 5">DSM 29316</strain>
    </source>
</reference>
<dbReference type="STRING" id="871651.SAMN05421688_1630"/>
<evidence type="ECO:0000313" key="5">
    <source>
        <dbReference type="Proteomes" id="UP000198796"/>
    </source>
</evidence>
<dbReference type="PROSITE" id="PS00194">
    <property type="entry name" value="THIOREDOXIN_1"/>
    <property type="match status" value="1"/>
</dbReference>
<dbReference type="PANTHER" id="PTHR42852">
    <property type="entry name" value="THIOL:DISULFIDE INTERCHANGE PROTEIN DSBE"/>
    <property type="match status" value="1"/>
</dbReference>
<evidence type="ECO:0000313" key="4">
    <source>
        <dbReference type="EMBL" id="SFA90479.1"/>
    </source>
</evidence>
<gene>
    <name evidence="4" type="ORF">SAMN05421688_1630</name>
</gene>
<dbReference type="SUPFAM" id="SSF52833">
    <property type="entry name" value="Thioredoxin-like"/>
    <property type="match status" value="1"/>
</dbReference>
<dbReference type="GO" id="GO:0016209">
    <property type="term" value="F:antioxidant activity"/>
    <property type="evidence" value="ECO:0007669"/>
    <property type="project" value="InterPro"/>
</dbReference>
<feature type="domain" description="Thioredoxin" evidence="3">
    <location>
        <begin position="13"/>
        <end position="181"/>
    </location>
</feature>
<evidence type="ECO:0000256" key="1">
    <source>
        <dbReference type="ARBA" id="ARBA00023284"/>
    </source>
</evidence>
<accession>A0A1I0WNZ7</accession>
<keyword evidence="5" id="KW-1185">Reference proteome</keyword>
<keyword evidence="2" id="KW-0732">Signal</keyword>
<protein>
    <submittedName>
        <fullName evidence="4">Thiol-disulfide isomerase or thioredoxin</fullName>
    </submittedName>
</protein>
<feature type="chain" id="PRO_5011669629" evidence="2">
    <location>
        <begin position="23"/>
        <end position="185"/>
    </location>
</feature>
<keyword evidence="1" id="KW-0676">Redox-active center</keyword>